<gene>
    <name evidence="1" type="ORF">SAMN03084138_00269</name>
</gene>
<dbReference type="RefSeq" id="WP_017015522.1">
    <property type="nucleotide sequence ID" value="NZ_FOWR01000001.1"/>
</dbReference>
<evidence type="ECO:0000313" key="1">
    <source>
        <dbReference type="EMBL" id="SFO73435.1"/>
    </source>
</evidence>
<name>A0A1I5JL22_9GAMM</name>
<dbReference type="EMBL" id="FOWR01000001">
    <property type="protein sequence ID" value="SFO73435.1"/>
    <property type="molecule type" value="Genomic_DNA"/>
</dbReference>
<dbReference type="Proteomes" id="UP000182692">
    <property type="component" value="Unassembled WGS sequence"/>
</dbReference>
<dbReference type="AlphaFoldDB" id="A0A1I5JL22"/>
<dbReference type="OrthoDB" id="5917679at2"/>
<organism evidence="1 2">
    <name type="scientific">Enterovibrio norvegicus DSM 15893</name>
    <dbReference type="NCBI Taxonomy" id="1121869"/>
    <lineage>
        <taxon>Bacteria</taxon>
        <taxon>Pseudomonadati</taxon>
        <taxon>Pseudomonadota</taxon>
        <taxon>Gammaproteobacteria</taxon>
        <taxon>Vibrionales</taxon>
        <taxon>Vibrionaceae</taxon>
        <taxon>Enterovibrio</taxon>
    </lineage>
</organism>
<dbReference type="GeneID" id="35873635"/>
<evidence type="ECO:0000313" key="2">
    <source>
        <dbReference type="Proteomes" id="UP000182692"/>
    </source>
</evidence>
<proteinExistence type="predicted"/>
<accession>A0A1I5JL22</accession>
<evidence type="ECO:0008006" key="3">
    <source>
        <dbReference type="Google" id="ProtNLM"/>
    </source>
</evidence>
<sequence>MKINSAKNSHVTGSESKTPFEQFKRNVLARMVHAVWLLWRKHALISSLERRKNDPHFLNDIGLTQKDVVREIEKLKAQKPF</sequence>
<reference evidence="1 2" key="1">
    <citation type="submission" date="2016-10" db="EMBL/GenBank/DDBJ databases">
        <authorList>
            <person name="de Groot N.N."/>
        </authorList>
    </citation>
    <scope>NUCLEOTIDE SEQUENCE [LARGE SCALE GENOMIC DNA]</scope>
    <source>
        <strain evidence="1 2">DSM 15893</strain>
    </source>
</reference>
<protein>
    <recommendedName>
        <fullName evidence="3">DUF1127 domain-containing protein</fullName>
    </recommendedName>
</protein>